<comment type="caution">
    <text evidence="1">The sequence shown here is derived from an EMBL/GenBank/DDBJ whole genome shotgun (WGS) entry which is preliminary data.</text>
</comment>
<gene>
    <name evidence="1" type="ORF">UV59_C0050G0003</name>
</gene>
<evidence type="ECO:0000313" key="2">
    <source>
        <dbReference type="Proteomes" id="UP000034543"/>
    </source>
</evidence>
<dbReference type="PRINTS" id="PR01100">
    <property type="entry name" value="SHIKIMTKNASE"/>
</dbReference>
<dbReference type="SUPFAM" id="SSF52540">
    <property type="entry name" value="P-loop containing nucleoside triphosphate hydrolases"/>
    <property type="match status" value="1"/>
</dbReference>
<dbReference type="Proteomes" id="UP000034543">
    <property type="component" value="Unassembled WGS sequence"/>
</dbReference>
<organism evidence="1 2">
    <name type="scientific">Candidatus Gottesmanbacteria bacterium GW2011_GWA1_43_11</name>
    <dbReference type="NCBI Taxonomy" id="1618436"/>
    <lineage>
        <taxon>Bacteria</taxon>
        <taxon>Candidatus Gottesmaniibacteriota</taxon>
    </lineage>
</organism>
<dbReference type="AlphaFoldDB" id="A0A0G1F8A4"/>
<reference evidence="1 2" key="1">
    <citation type="journal article" date="2015" name="Nature">
        <title>rRNA introns, odd ribosomes, and small enigmatic genomes across a large radiation of phyla.</title>
        <authorList>
            <person name="Brown C.T."/>
            <person name="Hug L.A."/>
            <person name="Thomas B.C."/>
            <person name="Sharon I."/>
            <person name="Castelle C.J."/>
            <person name="Singh A."/>
            <person name="Wilkins M.J."/>
            <person name="Williams K.H."/>
            <person name="Banfield J.F."/>
        </authorList>
    </citation>
    <scope>NUCLEOTIDE SEQUENCE [LARGE SCALE GENOMIC DNA]</scope>
</reference>
<dbReference type="EMBL" id="LCFB01000050">
    <property type="protein sequence ID" value="KKS83068.1"/>
    <property type="molecule type" value="Genomic_DNA"/>
</dbReference>
<dbReference type="Pfam" id="PF01202">
    <property type="entry name" value="SKI"/>
    <property type="match status" value="1"/>
</dbReference>
<dbReference type="InterPro" id="IPR031322">
    <property type="entry name" value="Shikimate/glucono_kinase"/>
</dbReference>
<protein>
    <submittedName>
        <fullName evidence="1">6-phosphogluconate dehydrogenase, decarboxylating</fullName>
    </submittedName>
</protein>
<proteinExistence type="predicted"/>
<accession>A0A0G1F8A4</accession>
<sequence length="173" mass="20658">MIYFIFGKPGAGKSTIGRNIAQMLRIPFVDCDNFYTSNDLKRIQTNTFTIEESDAFFMRFIPILENYHKQESRVIASQSLFRQAQRDELRRIFPSVIRLIYLDVNDETCLKRLENKRQYTSGRQEQEPHFYTKEQFLVEIQEYEIPKHTDLRIENNCCVENATLNLIQYINRI</sequence>
<dbReference type="STRING" id="1618436.UV59_C0050G0003"/>
<dbReference type="Gene3D" id="3.40.50.300">
    <property type="entry name" value="P-loop containing nucleotide triphosphate hydrolases"/>
    <property type="match status" value="1"/>
</dbReference>
<evidence type="ECO:0000313" key="1">
    <source>
        <dbReference type="EMBL" id="KKS83068.1"/>
    </source>
</evidence>
<dbReference type="InterPro" id="IPR027417">
    <property type="entry name" value="P-loop_NTPase"/>
</dbReference>
<name>A0A0G1F8A4_9BACT</name>